<gene>
    <name evidence="1" type="ORF">MC7420_3297</name>
</gene>
<evidence type="ECO:0000313" key="2">
    <source>
        <dbReference type="Proteomes" id="UP000003835"/>
    </source>
</evidence>
<dbReference type="EMBL" id="DS989861">
    <property type="protein sequence ID" value="EDX72851.1"/>
    <property type="molecule type" value="Genomic_DNA"/>
</dbReference>
<name>B4VZ00_9CYAN</name>
<proteinExistence type="predicted"/>
<dbReference type="HOGENOM" id="CLU_3326773_0_0_3"/>
<dbReference type="AlphaFoldDB" id="B4VZ00"/>
<organism evidence="1 2">
    <name type="scientific">Coleofasciculus chthonoplastes PCC 7420</name>
    <dbReference type="NCBI Taxonomy" id="118168"/>
    <lineage>
        <taxon>Bacteria</taxon>
        <taxon>Bacillati</taxon>
        <taxon>Cyanobacteriota</taxon>
        <taxon>Cyanophyceae</taxon>
        <taxon>Coleofasciculales</taxon>
        <taxon>Coleofasciculaceae</taxon>
        <taxon>Coleofasciculus</taxon>
    </lineage>
</organism>
<accession>B4VZ00</accession>
<dbReference type="Proteomes" id="UP000003835">
    <property type="component" value="Unassembled WGS sequence"/>
</dbReference>
<protein>
    <submittedName>
        <fullName evidence="1">Uncharacterized protein</fullName>
    </submittedName>
</protein>
<sequence>MSHKKGSSVTSTGRITDLIARVVFYDYTNYLIAKGVWD</sequence>
<evidence type="ECO:0000313" key="1">
    <source>
        <dbReference type="EMBL" id="EDX72851.1"/>
    </source>
</evidence>
<keyword evidence="2" id="KW-1185">Reference proteome</keyword>
<reference evidence="1 2" key="1">
    <citation type="submission" date="2008-07" db="EMBL/GenBank/DDBJ databases">
        <authorList>
            <person name="Tandeau de Marsac N."/>
            <person name="Ferriera S."/>
            <person name="Johnson J."/>
            <person name="Kravitz S."/>
            <person name="Beeson K."/>
            <person name="Sutton G."/>
            <person name="Rogers Y.-H."/>
            <person name="Friedman R."/>
            <person name="Frazier M."/>
            <person name="Venter J.C."/>
        </authorList>
    </citation>
    <scope>NUCLEOTIDE SEQUENCE [LARGE SCALE GENOMIC DNA]</scope>
    <source>
        <strain evidence="1 2">PCC 7420</strain>
    </source>
</reference>